<gene>
    <name evidence="11" type="primary">rpoH</name>
    <name evidence="11" type="ORF">HT99x_00530</name>
    <name evidence="12" type="ORF">HT99x_014690</name>
</gene>
<feature type="domain" description="RNA polymerase sigma-70" evidence="9">
    <location>
        <begin position="79"/>
        <end position="92"/>
    </location>
</feature>
<dbReference type="PATRIC" id="fig|1590043.3.peg.534"/>
<evidence type="ECO:0000256" key="3">
    <source>
        <dbReference type="ARBA" id="ARBA00023015"/>
    </source>
</evidence>
<evidence type="ECO:0000256" key="6">
    <source>
        <dbReference type="ARBA" id="ARBA00023125"/>
    </source>
</evidence>
<name>A0A0Q9YZF9_9GAMM</name>
<dbReference type="InterPro" id="IPR050813">
    <property type="entry name" value="Sigma-70_Factor"/>
</dbReference>
<comment type="caution">
    <text evidence="11">The sequence shown here is derived from an EMBL/GenBank/DDBJ whole genome shotgun (WGS) entry which is preliminary data.</text>
</comment>
<dbReference type="Gene3D" id="1.20.140.160">
    <property type="match status" value="1"/>
</dbReference>
<evidence type="ECO:0000313" key="12">
    <source>
        <dbReference type="EMBL" id="MCS5712684.1"/>
    </source>
</evidence>
<dbReference type="EMBL" id="LKAJ01000002">
    <property type="protein sequence ID" value="KRG22113.1"/>
    <property type="molecule type" value="Genomic_DNA"/>
</dbReference>
<reference evidence="12" key="2">
    <citation type="journal article" date="2016" name="Genome Announc.">
        <title>Draft Genome Sequences of Two Novel Amoeba-Resistant Intranuclear Bacteria, 'Candidatus Berkiella cookevillensis' and 'Candidatus Berkiella aquae'.</title>
        <authorList>
            <person name="Mehari Y.T."/>
            <person name="Arivett B.A."/>
            <person name="Farone A.L."/>
            <person name="Gunderson J.H."/>
            <person name="Farone M.B."/>
        </authorList>
    </citation>
    <scope>NUCLEOTIDE SEQUENCE</scope>
    <source>
        <strain evidence="12">HT99</strain>
    </source>
</reference>
<comment type="function">
    <text evidence="8">Sigma factors are initiation factors that promote the attachment of RNA polymerase to specific initiation sites and are then released.</text>
</comment>
<evidence type="ECO:0000256" key="5">
    <source>
        <dbReference type="ARBA" id="ARBA00023082"/>
    </source>
</evidence>
<keyword evidence="4" id="KW-0346">Stress response</keyword>
<dbReference type="InterPro" id="IPR014284">
    <property type="entry name" value="RNA_pol_sigma-70_dom"/>
</dbReference>
<dbReference type="GO" id="GO:0003677">
    <property type="term" value="F:DNA binding"/>
    <property type="evidence" value="ECO:0007669"/>
    <property type="project" value="UniProtKB-KW"/>
</dbReference>
<keyword evidence="13" id="KW-1185">Reference proteome</keyword>
<dbReference type="PANTHER" id="PTHR30376:SF3">
    <property type="entry name" value="RNA POLYMERASE SIGMA FACTOR RPOH"/>
    <property type="match status" value="1"/>
</dbReference>
<dbReference type="NCBIfam" id="TIGR02392">
    <property type="entry name" value="rpoH_proteo"/>
    <property type="match status" value="1"/>
</dbReference>
<dbReference type="Pfam" id="PF00140">
    <property type="entry name" value="Sigma70_r1_2"/>
    <property type="match status" value="1"/>
</dbReference>
<dbReference type="RefSeq" id="WP_075065175.1">
    <property type="nucleotide sequence ID" value="NZ_LKAJ02000001.1"/>
</dbReference>
<dbReference type="Pfam" id="PF04545">
    <property type="entry name" value="Sigma70_r4"/>
    <property type="match status" value="1"/>
</dbReference>
<dbReference type="InterPro" id="IPR012759">
    <property type="entry name" value="RNA_pol_sigma_RpoH_proteobac"/>
</dbReference>
<evidence type="ECO:0000256" key="4">
    <source>
        <dbReference type="ARBA" id="ARBA00023016"/>
    </source>
</evidence>
<evidence type="ECO:0000259" key="10">
    <source>
        <dbReference type="PROSITE" id="PS00716"/>
    </source>
</evidence>
<dbReference type="Proteomes" id="UP000051497">
    <property type="component" value="Unassembled WGS sequence"/>
</dbReference>
<evidence type="ECO:0000259" key="9">
    <source>
        <dbReference type="PROSITE" id="PS00715"/>
    </source>
</evidence>
<keyword evidence="3 8" id="KW-0805">Transcription regulation</keyword>
<dbReference type="NCBIfam" id="TIGR02937">
    <property type="entry name" value="sigma70-ECF"/>
    <property type="match status" value="1"/>
</dbReference>
<evidence type="ECO:0000313" key="13">
    <source>
        <dbReference type="Proteomes" id="UP000051497"/>
    </source>
</evidence>
<dbReference type="InterPro" id="IPR009042">
    <property type="entry name" value="RNA_pol_sigma70_r1_2"/>
</dbReference>
<dbReference type="AlphaFoldDB" id="A0A0Q9YZF9"/>
<dbReference type="PRINTS" id="PR00046">
    <property type="entry name" value="SIGMA70FCT"/>
</dbReference>
<dbReference type="InterPro" id="IPR013325">
    <property type="entry name" value="RNA_pol_sigma_r2"/>
</dbReference>
<feature type="domain" description="RNA polymerase sigma-70" evidence="10">
    <location>
        <begin position="252"/>
        <end position="278"/>
    </location>
</feature>
<comment type="similarity">
    <text evidence="1 8">Belongs to the sigma-70 factor family.</text>
</comment>
<sequence length="296" mass="33614">MSVQLQPLKSLAVPVDGLQAYMQQVNAEPLLSAEEEYSLAKRFREEGDLLAAQRLVLSHLRYVVRIAKMYSGYGLQVADLIQEGSIGLMKAVKRFDPDMKVRLVSFAVHWIKSEIHEFVIRNWRIVKVATTKAQRKLFFKLRQAKRRLGWFSQQEVLDVANDLGVTPKDVMEMENRLNAHDASFDMDEDDDGENVSPSYYLSAPQNADPAYSVLEGNSEEEAQAQLQVALQTLDPRTLDIVSKRWLQEPKASLKELAQSYDISLERVRQLENAGLKKLRTVFPLDGQLSQASSAFE</sequence>
<accession>A0A0Q9YZF9</accession>
<dbReference type="Pfam" id="PF04542">
    <property type="entry name" value="Sigma70_r2"/>
    <property type="match status" value="1"/>
</dbReference>
<proteinExistence type="inferred from homology"/>
<dbReference type="OrthoDB" id="9809557at2"/>
<dbReference type="PANTHER" id="PTHR30376">
    <property type="entry name" value="SIGMA FACTOR RPOH HEAT SHOCK RELATED"/>
    <property type="match status" value="1"/>
</dbReference>
<organism evidence="11">
    <name type="scientific">Candidatus Berkiella aquae</name>
    <dbReference type="NCBI Taxonomy" id="295108"/>
    <lineage>
        <taxon>Bacteria</taxon>
        <taxon>Pseudomonadati</taxon>
        <taxon>Pseudomonadota</taxon>
        <taxon>Gammaproteobacteria</taxon>
        <taxon>Candidatus Berkiellales</taxon>
        <taxon>Candidatus Berkiellaceae</taxon>
        <taxon>Candidatus Berkiella</taxon>
    </lineage>
</organism>
<dbReference type="PROSITE" id="PS00715">
    <property type="entry name" value="SIGMA70_1"/>
    <property type="match status" value="1"/>
</dbReference>
<evidence type="ECO:0000256" key="1">
    <source>
        <dbReference type="ARBA" id="ARBA00007788"/>
    </source>
</evidence>
<dbReference type="Gene3D" id="1.10.601.10">
    <property type="entry name" value="RNA Polymerase Primary Sigma Factor"/>
    <property type="match status" value="1"/>
</dbReference>
<keyword evidence="7 8" id="KW-0804">Transcription</keyword>
<dbReference type="GO" id="GO:0006352">
    <property type="term" value="P:DNA-templated transcription initiation"/>
    <property type="evidence" value="ECO:0007669"/>
    <property type="project" value="UniProtKB-UniRule"/>
</dbReference>
<evidence type="ECO:0000256" key="8">
    <source>
        <dbReference type="RuleBase" id="RU362124"/>
    </source>
</evidence>
<evidence type="ECO:0000313" key="11">
    <source>
        <dbReference type="EMBL" id="KRG22113.1"/>
    </source>
</evidence>
<evidence type="ECO:0000256" key="7">
    <source>
        <dbReference type="ARBA" id="ARBA00023163"/>
    </source>
</evidence>
<dbReference type="GO" id="GO:0016987">
    <property type="term" value="F:sigma factor activity"/>
    <property type="evidence" value="ECO:0007669"/>
    <property type="project" value="UniProtKB-UniRule"/>
</dbReference>
<reference evidence="12" key="3">
    <citation type="submission" date="2021-06" db="EMBL/GenBank/DDBJ databases">
        <title>Genomic Description and Analysis of Intracellular Bacteria, Candidatus Berkiella cookevillensis and Candidatus Berkiella aquae.</title>
        <authorList>
            <person name="Kidane D.T."/>
            <person name="Mehari Y.T."/>
            <person name="Rice F.C."/>
            <person name="Arivett B.A."/>
            <person name="Farone A.L."/>
            <person name="Berk S.G."/>
            <person name="Farone M.B."/>
        </authorList>
    </citation>
    <scope>NUCLEOTIDE SEQUENCE</scope>
    <source>
        <strain evidence="12">HT99</strain>
    </source>
</reference>
<dbReference type="InterPro" id="IPR000943">
    <property type="entry name" value="RNA_pol_sigma70"/>
</dbReference>
<reference evidence="11" key="1">
    <citation type="submission" date="2015-09" db="EMBL/GenBank/DDBJ databases">
        <title>Draft Genome Sequences of Two Novel Amoeba-resistant Intranuclear Bacteria, Candidatus Berkiella cookevillensis and Candidatus Berkiella aquae.</title>
        <authorList>
            <person name="Mehari Y.T."/>
            <person name="Arivett B.A."/>
            <person name="Farone A.L."/>
            <person name="Gunderson J.H."/>
            <person name="Farone M.B."/>
        </authorList>
    </citation>
    <scope>NUCLEOTIDE SEQUENCE [LARGE SCALE GENOMIC DNA]</scope>
    <source>
        <strain evidence="11">HT99</strain>
    </source>
</reference>
<dbReference type="SUPFAM" id="SSF88946">
    <property type="entry name" value="Sigma2 domain of RNA polymerase sigma factors"/>
    <property type="match status" value="1"/>
</dbReference>
<dbReference type="InterPro" id="IPR013324">
    <property type="entry name" value="RNA_pol_sigma_r3/r4-like"/>
</dbReference>
<keyword evidence="2" id="KW-0963">Cytoplasm</keyword>
<keyword evidence="5 8" id="KW-0731">Sigma factor</keyword>
<dbReference type="NCBIfam" id="NF005143">
    <property type="entry name" value="PRK06596.1"/>
    <property type="match status" value="1"/>
</dbReference>
<keyword evidence="6 8" id="KW-0238">DNA-binding</keyword>
<dbReference type="PROSITE" id="PS00716">
    <property type="entry name" value="SIGMA70_2"/>
    <property type="match status" value="1"/>
</dbReference>
<dbReference type="InterPro" id="IPR007627">
    <property type="entry name" value="RNA_pol_sigma70_r2"/>
</dbReference>
<dbReference type="SUPFAM" id="SSF88659">
    <property type="entry name" value="Sigma3 and sigma4 domains of RNA polymerase sigma factors"/>
    <property type="match status" value="1"/>
</dbReference>
<evidence type="ECO:0000256" key="2">
    <source>
        <dbReference type="ARBA" id="ARBA00022490"/>
    </source>
</evidence>
<dbReference type="STRING" id="295108.HT99x_00530"/>
<protein>
    <recommendedName>
        <fullName evidence="8">RNA polymerase sigma factor</fullName>
    </recommendedName>
</protein>
<dbReference type="EMBL" id="LKAJ02000001">
    <property type="protein sequence ID" value="MCS5712684.1"/>
    <property type="molecule type" value="Genomic_DNA"/>
</dbReference>
<dbReference type="InterPro" id="IPR007630">
    <property type="entry name" value="RNA_pol_sigma70_r4"/>
</dbReference>